<dbReference type="InterPro" id="IPR006686">
    <property type="entry name" value="MscS_channel_CS"/>
</dbReference>
<dbReference type="GO" id="GO:0008381">
    <property type="term" value="F:mechanosensitive monoatomic ion channel activity"/>
    <property type="evidence" value="ECO:0007669"/>
    <property type="project" value="UniProtKB-ARBA"/>
</dbReference>
<dbReference type="SUPFAM" id="SSF82689">
    <property type="entry name" value="Mechanosensitive channel protein MscS (YggB), C-terminal domain"/>
    <property type="match status" value="1"/>
</dbReference>
<feature type="transmembrane region" description="Helical" evidence="8">
    <location>
        <begin position="319"/>
        <end position="338"/>
    </location>
</feature>
<evidence type="ECO:0000256" key="4">
    <source>
        <dbReference type="ARBA" id="ARBA00022692"/>
    </source>
</evidence>
<evidence type="ECO:0000313" key="13">
    <source>
        <dbReference type="EMBL" id="MXQ07347.1"/>
    </source>
</evidence>
<proteinExistence type="inferred from homology"/>
<feature type="domain" description="DUF3772" evidence="11">
    <location>
        <begin position="124"/>
        <end position="177"/>
    </location>
</feature>
<dbReference type="InterPro" id="IPR049278">
    <property type="entry name" value="MS_channel_C"/>
</dbReference>
<keyword evidence="4 8" id="KW-0812">Transmembrane</keyword>
<feature type="transmembrane region" description="Helical" evidence="8">
    <location>
        <begin position="577"/>
        <end position="599"/>
    </location>
</feature>
<feature type="transmembrane region" description="Helical" evidence="8">
    <location>
        <begin position="460"/>
        <end position="482"/>
    </location>
</feature>
<feature type="transmembrane region" description="Helical" evidence="8">
    <location>
        <begin position="510"/>
        <end position="527"/>
    </location>
</feature>
<dbReference type="Pfam" id="PF00924">
    <property type="entry name" value="MS_channel_2nd"/>
    <property type="match status" value="1"/>
</dbReference>
<feature type="transmembrane region" description="Helical" evidence="8">
    <location>
        <begin position="548"/>
        <end position="571"/>
    </location>
</feature>
<dbReference type="InterPro" id="IPR011014">
    <property type="entry name" value="MscS_channel_TM-2"/>
</dbReference>
<reference evidence="13 14" key="2">
    <citation type="submission" date="2020-03" db="EMBL/GenBank/DDBJ databases">
        <title>Kangsaoukella pontilimi gen. nov., sp. nov., a new member of the family Rhodobacteraceae isolated from a tidal mudflat.</title>
        <authorList>
            <person name="Kim I.S."/>
        </authorList>
    </citation>
    <scope>NUCLEOTIDE SEQUENCE [LARGE SCALE GENOMIC DNA]</scope>
    <source>
        <strain evidence="13 14">GH1-50</strain>
    </source>
</reference>
<dbReference type="SUPFAM" id="SSF50182">
    <property type="entry name" value="Sm-like ribonucleoproteins"/>
    <property type="match status" value="1"/>
</dbReference>
<evidence type="ECO:0000256" key="2">
    <source>
        <dbReference type="ARBA" id="ARBA00008017"/>
    </source>
</evidence>
<evidence type="ECO:0000256" key="7">
    <source>
        <dbReference type="SAM" id="MobiDB-lite"/>
    </source>
</evidence>
<dbReference type="Gene3D" id="2.30.30.60">
    <property type="match status" value="1"/>
</dbReference>
<dbReference type="PROSITE" id="PS01246">
    <property type="entry name" value="UPF0003"/>
    <property type="match status" value="1"/>
</dbReference>
<keyword evidence="3" id="KW-1003">Cell membrane</keyword>
<evidence type="ECO:0000313" key="14">
    <source>
        <dbReference type="Proteomes" id="UP000480350"/>
    </source>
</evidence>
<dbReference type="InterPro" id="IPR010920">
    <property type="entry name" value="LSM_dom_sf"/>
</dbReference>
<feature type="transmembrane region" description="Helical" evidence="8">
    <location>
        <begin position="199"/>
        <end position="216"/>
    </location>
</feature>
<evidence type="ECO:0000256" key="9">
    <source>
        <dbReference type="SAM" id="SignalP"/>
    </source>
</evidence>
<dbReference type="InterPro" id="IPR023408">
    <property type="entry name" value="MscS_beta-dom_sf"/>
</dbReference>
<evidence type="ECO:0000256" key="5">
    <source>
        <dbReference type="ARBA" id="ARBA00022989"/>
    </source>
</evidence>
<organism evidence="13 14">
    <name type="scientific">Kangsaoukella pontilimi</name>
    <dbReference type="NCBI Taxonomy" id="2691042"/>
    <lineage>
        <taxon>Bacteria</taxon>
        <taxon>Pseudomonadati</taxon>
        <taxon>Pseudomonadota</taxon>
        <taxon>Alphaproteobacteria</taxon>
        <taxon>Rhodobacterales</taxon>
        <taxon>Paracoccaceae</taxon>
        <taxon>Kangsaoukella</taxon>
    </lineage>
</organism>
<dbReference type="AlphaFoldDB" id="A0A7C9IFM1"/>
<feature type="transmembrane region" description="Helical" evidence="8">
    <location>
        <begin position="419"/>
        <end position="440"/>
    </location>
</feature>
<name>A0A7C9IFM1_9RHOB</name>
<evidence type="ECO:0000256" key="8">
    <source>
        <dbReference type="SAM" id="Phobius"/>
    </source>
</evidence>
<keyword evidence="14" id="KW-1185">Reference proteome</keyword>
<evidence type="ECO:0000256" key="3">
    <source>
        <dbReference type="ARBA" id="ARBA00022475"/>
    </source>
</evidence>
<accession>A0A7C9IFM1</accession>
<feature type="transmembrane region" description="Helical" evidence="8">
    <location>
        <begin position="350"/>
        <end position="371"/>
    </location>
</feature>
<feature type="domain" description="Mechanosensitive ion channel MscS" evidence="10">
    <location>
        <begin position="593"/>
        <end position="660"/>
    </location>
</feature>
<evidence type="ECO:0000256" key="6">
    <source>
        <dbReference type="ARBA" id="ARBA00023136"/>
    </source>
</evidence>
<dbReference type="SUPFAM" id="SSF82861">
    <property type="entry name" value="Mechanosensitive channel protein MscS (YggB), transmembrane region"/>
    <property type="match status" value="1"/>
</dbReference>
<dbReference type="InterPro" id="IPR052702">
    <property type="entry name" value="MscS-like_channel"/>
</dbReference>
<feature type="domain" description="Mechanosensitive ion channel MscS C-terminal" evidence="12">
    <location>
        <begin position="670"/>
        <end position="750"/>
    </location>
</feature>
<dbReference type="Gene3D" id="3.30.70.100">
    <property type="match status" value="1"/>
</dbReference>
<evidence type="ECO:0000259" key="12">
    <source>
        <dbReference type="Pfam" id="PF21082"/>
    </source>
</evidence>
<feature type="transmembrane region" description="Helical" evidence="8">
    <location>
        <begin position="237"/>
        <end position="262"/>
    </location>
</feature>
<reference evidence="13 14" key="1">
    <citation type="submission" date="2019-12" db="EMBL/GenBank/DDBJ databases">
        <authorList>
            <person name="Lee S.D."/>
        </authorList>
    </citation>
    <scope>NUCLEOTIDE SEQUENCE [LARGE SCALE GENOMIC DNA]</scope>
    <source>
        <strain evidence="13 14">GH1-50</strain>
    </source>
</reference>
<evidence type="ECO:0000256" key="1">
    <source>
        <dbReference type="ARBA" id="ARBA00004651"/>
    </source>
</evidence>
<feature type="region of interest" description="Disordered" evidence="7">
    <location>
        <begin position="769"/>
        <end position="796"/>
    </location>
</feature>
<keyword evidence="5 8" id="KW-1133">Transmembrane helix</keyword>
<dbReference type="PANTHER" id="PTHR30347">
    <property type="entry name" value="POTASSIUM CHANNEL RELATED"/>
    <property type="match status" value="1"/>
</dbReference>
<feature type="compositionally biased region" description="Basic and acidic residues" evidence="7">
    <location>
        <begin position="769"/>
        <end position="789"/>
    </location>
</feature>
<dbReference type="GO" id="GO:0005886">
    <property type="term" value="C:plasma membrane"/>
    <property type="evidence" value="ECO:0007669"/>
    <property type="project" value="UniProtKB-SubCell"/>
</dbReference>
<dbReference type="InterPro" id="IPR011066">
    <property type="entry name" value="MscS_channel_C_sf"/>
</dbReference>
<protein>
    <submittedName>
        <fullName evidence="13">DUF3772 domain-containing protein</fullName>
    </submittedName>
</protein>
<feature type="signal peptide" evidence="9">
    <location>
        <begin position="1"/>
        <end position="25"/>
    </location>
</feature>
<dbReference type="Proteomes" id="UP000480350">
    <property type="component" value="Unassembled WGS sequence"/>
</dbReference>
<evidence type="ECO:0000259" key="11">
    <source>
        <dbReference type="Pfam" id="PF12607"/>
    </source>
</evidence>
<comment type="similarity">
    <text evidence="2">Belongs to the MscS (TC 1.A.23) family.</text>
</comment>
<dbReference type="RefSeq" id="WP_160763224.1">
    <property type="nucleotide sequence ID" value="NZ_WUPT01000001.1"/>
</dbReference>
<comment type="subcellular location">
    <subcellularLocation>
        <location evidence="1">Cell membrane</location>
        <topology evidence="1">Multi-pass membrane protein</topology>
    </subcellularLocation>
</comment>
<evidence type="ECO:0000259" key="10">
    <source>
        <dbReference type="Pfam" id="PF00924"/>
    </source>
</evidence>
<comment type="caution">
    <text evidence="13">The sequence shown here is derived from an EMBL/GenBank/DDBJ whole genome shotgun (WGS) entry which is preliminary data.</text>
</comment>
<feature type="transmembrane region" description="Helical" evidence="8">
    <location>
        <begin position="392"/>
        <end position="413"/>
    </location>
</feature>
<dbReference type="Pfam" id="PF12607">
    <property type="entry name" value="DUF3772"/>
    <property type="match status" value="1"/>
</dbReference>
<sequence>MGVTRHIRHGLAALWLIFAATVAWAQDQIDYAEWDRIAGQIETALEEERLSVEGLDGLRESLVGWRDRFITGTDLNSERIEALRTQIDALGPPPAEGESESDEIASRREQLSQSLAEARAPQLEAEAAFVEANALIARIDSRIRDEQTDEFFRHETSPLTPTLWSEAASRLGQVAGHAEEEIAGNLDSLRERGELNDRLPIAFLLLAVALILIVRGPTWVERLVARVERASGAHGQIVFGFLVSLGGILLPLAGISLINAAAVSTGLLGPTARAIALGINLGVIAVSVGRWLGTRLFPSGSAAPTPLHLAEGDMRRGRILARVAGLLLGALLLIRVVGDTETFRGDLLGVISFPFFAGLALVLFLLGKLIRNGAPASGADAGSGYADWLRNLVGRGLQLGAVLGVIAAAIGYYSMARGILMPLALTLAVVAFLVTLHFLVQSLYGMARGLTVEDSENALIPVLVTFALSLAALPPVSLFWGVRTTDLTELWTRFRAGLRIGETTISPGDIVMVAVVFALGLMLTRLFQGVLRNSVLPRTRLDTGGRNALVSGVGYIGITLAALAGITAAGIDLSSLAIIVGALGVGIGFGLQNIVNNFVSGIILLIERPIGEGDWVEVNGQMGTVRSISVRSTVIETFDRTDLIVPNGDLISGTVTNWTRGNSIGRVIAPVGVAYGTDTRKVERILQEIAEAHPIVSVNPPPTVLFRGFGADSLDFEIRAILTDVTYVMAVHSDLNHEIAKRFAEEGIEIPFAQRDIWLRNPEALAEARLGEKASREEARDDRPRHRDDDGEGDGE</sequence>
<keyword evidence="9" id="KW-0732">Signal</keyword>
<dbReference type="Pfam" id="PF21082">
    <property type="entry name" value="MS_channel_3rd"/>
    <property type="match status" value="1"/>
</dbReference>
<dbReference type="EMBL" id="WUPT01000001">
    <property type="protein sequence ID" value="MXQ07347.1"/>
    <property type="molecule type" value="Genomic_DNA"/>
</dbReference>
<dbReference type="InterPro" id="IPR022249">
    <property type="entry name" value="DUF3772"/>
</dbReference>
<dbReference type="PANTHER" id="PTHR30347:SF1">
    <property type="entry name" value="MECHANOSENSITIVE CHANNEL MSCK"/>
    <property type="match status" value="1"/>
</dbReference>
<feature type="chain" id="PRO_5028861390" evidence="9">
    <location>
        <begin position="26"/>
        <end position="796"/>
    </location>
</feature>
<feature type="transmembrane region" description="Helical" evidence="8">
    <location>
        <begin position="274"/>
        <end position="292"/>
    </location>
</feature>
<gene>
    <name evidence="13" type="ORF">GQ651_05755</name>
</gene>
<keyword evidence="6 8" id="KW-0472">Membrane</keyword>
<dbReference type="Gene3D" id="1.10.287.1260">
    <property type="match status" value="1"/>
</dbReference>
<dbReference type="InterPro" id="IPR006685">
    <property type="entry name" value="MscS_channel_2nd"/>
</dbReference>